<sequence length="167" mass="17801">VAALALCCALLVALAVWRGAGRGRGVSRGGARGGGRRAVLLLPADFLFPADERRVDDGMETMLSCWLRRLHEFGGPEPAPAPHALLPQPALAPRAPSLPSSTCSVNRVAVDRRTRYKGDPVHVKYLQAAAAGAPEPRRKALDVLLAGCRHAARWCGRTAGAARWRPC</sequence>
<keyword evidence="3" id="KW-1185">Reference proteome</keyword>
<evidence type="ECO:0000313" key="2">
    <source>
        <dbReference type="EMBL" id="KOB64004.1"/>
    </source>
</evidence>
<feature type="signal peptide" evidence="1">
    <location>
        <begin position="1"/>
        <end position="23"/>
    </location>
</feature>
<feature type="chain" id="PRO_5005572649" evidence="1">
    <location>
        <begin position="24"/>
        <end position="167"/>
    </location>
</feature>
<name>A0A0L7KM47_OPEBR</name>
<dbReference type="STRING" id="104452.A0A0L7KM47"/>
<dbReference type="AlphaFoldDB" id="A0A0L7KM47"/>
<organism evidence="2 3">
    <name type="scientific">Operophtera brumata</name>
    <name type="common">Winter moth</name>
    <name type="synonym">Phalaena brumata</name>
    <dbReference type="NCBI Taxonomy" id="104452"/>
    <lineage>
        <taxon>Eukaryota</taxon>
        <taxon>Metazoa</taxon>
        <taxon>Ecdysozoa</taxon>
        <taxon>Arthropoda</taxon>
        <taxon>Hexapoda</taxon>
        <taxon>Insecta</taxon>
        <taxon>Pterygota</taxon>
        <taxon>Neoptera</taxon>
        <taxon>Endopterygota</taxon>
        <taxon>Lepidoptera</taxon>
        <taxon>Glossata</taxon>
        <taxon>Ditrysia</taxon>
        <taxon>Geometroidea</taxon>
        <taxon>Geometridae</taxon>
        <taxon>Larentiinae</taxon>
        <taxon>Operophtera</taxon>
    </lineage>
</organism>
<dbReference type="Proteomes" id="UP000037510">
    <property type="component" value="Unassembled WGS sequence"/>
</dbReference>
<protein>
    <submittedName>
        <fullName evidence="2">Guanylate cyclase</fullName>
    </submittedName>
</protein>
<proteinExistence type="predicted"/>
<evidence type="ECO:0000313" key="3">
    <source>
        <dbReference type="Proteomes" id="UP000037510"/>
    </source>
</evidence>
<feature type="non-terminal residue" evidence="2">
    <location>
        <position position="167"/>
    </location>
</feature>
<evidence type="ECO:0000256" key="1">
    <source>
        <dbReference type="SAM" id="SignalP"/>
    </source>
</evidence>
<dbReference type="EMBL" id="JTDY01009189">
    <property type="protein sequence ID" value="KOB64004.1"/>
    <property type="molecule type" value="Genomic_DNA"/>
</dbReference>
<reference evidence="2 3" key="1">
    <citation type="journal article" date="2015" name="Genome Biol. Evol.">
        <title>The genome of winter moth (Operophtera brumata) provides a genomic perspective on sexual dimorphism and phenology.</title>
        <authorList>
            <person name="Derks M.F."/>
            <person name="Smit S."/>
            <person name="Salis L."/>
            <person name="Schijlen E."/>
            <person name="Bossers A."/>
            <person name="Mateman C."/>
            <person name="Pijl A.S."/>
            <person name="de Ridder D."/>
            <person name="Groenen M.A."/>
            <person name="Visser M.E."/>
            <person name="Megens H.J."/>
        </authorList>
    </citation>
    <scope>NUCLEOTIDE SEQUENCE [LARGE SCALE GENOMIC DNA]</scope>
    <source>
        <strain evidence="2">WM2013NL</strain>
        <tissue evidence="2">Head and thorax</tissue>
    </source>
</reference>
<feature type="non-terminal residue" evidence="2">
    <location>
        <position position="1"/>
    </location>
</feature>
<accession>A0A0L7KM47</accession>
<keyword evidence="1" id="KW-0732">Signal</keyword>
<comment type="caution">
    <text evidence="2">The sequence shown here is derived from an EMBL/GenBank/DDBJ whole genome shotgun (WGS) entry which is preliminary data.</text>
</comment>
<gene>
    <name evidence="2" type="ORF">OBRU01_21955</name>
</gene>